<evidence type="ECO:0000313" key="6">
    <source>
        <dbReference type="EMBL" id="CAD9672695.1"/>
    </source>
</evidence>
<keyword evidence="3" id="KW-0378">Hydrolase</keyword>
<gene>
    <name evidence="6" type="ORF">QSP1433_LOCUS4034</name>
</gene>
<dbReference type="GO" id="GO:0006637">
    <property type="term" value="P:acyl-CoA metabolic process"/>
    <property type="evidence" value="ECO:0007669"/>
    <property type="project" value="TreeGrafter"/>
</dbReference>
<dbReference type="SUPFAM" id="SSF54637">
    <property type="entry name" value="Thioesterase/thiol ester dehydrase-isomerase"/>
    <property type="match status" value="2"/>
</dbReference>
<proteinExistence type="inferred from homology"/>
<dbReference type="CDD" id="cd03442">
    <property type="entry name" value="BFIT_BACH"/>
    <property type="match status" value="2"/>
</dbReference>
<keyword evidence="4" id="KW-0809">Transit peptide</keyword>
<dbReference type="Gene3D" id="3.10.129.10">
    <property type="entry name" value="Hotdog Thioesterase"/>
    <property type="match status" value="2"/>
</dbReference>
<dbReference type="PANTHER" id="PTHR12655:SF0">
    <property type="entry name" value="ACYL-COENZYME A THIOESTERASE 9, MITOCHONDRIAL"/>
    <property type="match status" value="1"/>
</dbReference>
<reference evidence="6" key="1">
    <citation type="submission" date="2021-01" db="EMBL/GenBank/DDBJ databases">
        <authorList>
            <person name="Corre E."/>
            <person name="Pelletier E."/>
            <person name="Niang G."/>
            <person name="Scheremetjew M."/>
            <person name="Finn R."/>
            <person name="Kale V."/>
            <person name="Holt S."/>
            <person name="Cochrane G."/>
            <person name="Meng A."/>
            <person name="Brown T."/>
            <person name="Cohen L."/>
        </authorList>
    </citation>
    <scope>NUCLEOTIDE SEQUENCE</scope>
    <source>
        <strain evidence="6">NY070348D</strain>
    </source>
</reference>
<dbReference type="PROSITE" id="PS51770">
    <property type="entry name" value="HOTDOG_ACOT"/>
    <property type="match status" value="2"/>
</dbReference>
<dbReference type="AlphaFoldDB" id="A0A7S2W7X8"/>
<feature type="domain" description="HotDog ACOT-type" evidence="5">
    <location>
        <begin position="95"/>
        <end position="210"/>
    </location>
</feature>
<name>A0A7S2W7X8_9STRA</name>
<sequence length="458" mass="51210">MLTSCGRSLWPGEIARRCIAVGMLERRFFSGTRVLNENGSGDGVRPGLHKSPITDKLWSLRNQVLAERNAKLKAGTELGQSGDGLIPQIPLESKVAYEFSKDKELQSRYNNPWGTIRIGRVIEDLDALAGNIAFKHASAGSGGDDMMLVTASIDRICLDHRANLKDDIVLSGKVTYVGSSSMEIHMEACSTWTSEPWLGALFTFVARDRETGRARRINPLTPQTPAEITAFQLGEQRANQRKLSRKTTTDGIMLPKEYVSDSLVGFDQNIKKEQVSLQEMAEALFHKSSHRLLMPAIALKNAIQLSETELSNTQVMQPQQQNTAGRIFGGFLVRRAYELAFSTAYLFSGQVPRFREIDQCTFRKPVDVGDLVHFRSSVLFCSDILHENPSVHVEVKAQVCNPQDSFAEDSNSFNFSFEVPKGTDLCTVVPETLEDSLRIVQRYNDDLLQKHEDQEHKT</sequence>
<evidence type="ECO:0000256" key="1">
    <source>
        <dbReference type="ARBA" id="ARBA00010458"/>
    </source>
</evidence>
<evidence type="ECO:0000256" key="3">
    <source>
        <dbReference type="ARBA" id="ARBA00022801"/>
    </source>
</evidence>
<keyword evidence="2" id="KW-0677">Repeat</keyword>
<comment type="similarity">
    <text evidence="1">Belongs to the acyl coenzyme A hydrolase family.</text>
</comment>
<organism evidence="6">
    <name type="scientific">Mucochytrium quahogii</name>
    <dbReference type="NCBI Taxonomy" id="96639"/>
    <lineage>
        <taxon>Eukaryota</taxon>
        <taxon>Sar</taxon>
        <taxon>Stramenopiles</taxon>
        <taxon>Bigyra</taxon>
        <taxon>Labyrinthulomycetes</taxon>
        <taxon>Thraustochytrida</taxon>
        <taxon>Thraustochytriidae</taxon>
        <taxon>Mucochytrium</taxon>
    </lineage>
</organism>
<feature type="domain" description="HotDog ACOT-type" evidence="5">
    <location>
        <begin position="306"/>
        <end position="423"/>
    </location>
</feature>
<dbReference type="InterPro" id="IPR029069">
    <property type="entry name" value="HotDog_dom_sf"/>
</dbReference>
<dbReference type="PANTHER" id="PTHR12655">
    <property type="entry name" value="ACYL-COA THIOESTERASE"/>
    <property type="match status" value="1"/>
</dbReference>
<evidence type="ECO:0000256" key="2">
    <source>
        <dbReference type="ARBA" id="ARBA00022737"/>
    </source>
</evidence>
<protein>
    <recommendedName>
        <fullName evidence="5">HotDog ACOT-type domain-containing protein</fullName>
    </recommendedName>
</protein>
<evidence type="ECO:0000259" key="5">
    <source>
        <dbReference type="PROSITE" id="PS51770"/>
    </source>
</evidence>
<dbReference type="EMBL" id="HBHK01006663">
    <property type="protein sequence ID" value="CAD9672695.1"/>
    <property type="molecule type" value="Transcribed_RNA"/>
</dbReference>
<dbReference type="GO" id="GO:0047617">
    <property type="term" value="F:fatty acyl-CoA hydrolase activity"/>
    <property type="evidence" value="ECO:0007669"/>
    <property type="project" value="TreeGrafter"/>
</dbReference>
<dbReference type="InterPro" id="IPR033120">
    <property type="entry name" value="HOTDOG_ACOT"/>
</dbReference>
<evidence type="ECO:0000256" key="4">
    <source>
        <dbReference type="ARBA" id="ARBA00022946"/>
    </source>
</evidence>
<accession>A0A7S2W7X8</accession>